<feature type="domain" description="HTH tetR-type" evidence="6">
    <location>
        <begin position="12"/>
        <end position="72"/>
    </location>
</feature>
<evidence type="ECO:0000256" key="1">
    <source>
        <dbReference type="ARBA" id="ARBA00022491"/>
    </source>
</evidence>
<dbReference type="InterPro" id="IPR039538">
    <property type="entry name" value="BetI_C"/>
</dbReference>
<dbReference type="InterPro" id="IPR036271">
    <property type="entry name" value="Tet_transcr_reg_TetR-rel_C_sf"/>
</dbReference>
<reference evidence="7 8" key="1">
    <citation type="submission" date="2023-07" db="EMBL/GenBank/DDBJ databases">
        <title>Genomic Encyclopedia of Type Strains, Phase IV (KMG-IV): sequencing the most valuable type-strain genomes for metagenomic binning, comparative biology and taxonomic classification.</title>
        <authorList>
            <person name="Goeker M."/>
        </authorList>
    </citation>
    <scope>NUCLEOTIDE SEQUENCE [LARGE SCALE GENOMIC DNA]</scope>
    <source>
        <strain evidence="7 8">DSM 19619</strain>
    </source>
</reference>
<comment type="caution">
    <text evidence="7">The sequence shown here is derived from an EMBL/GenBank/DDBJ whole genome shotgun (WGS) entry which is preliminary data.</text>
</comment>
<dbReference type="EMBL" id="JAUSVX010000005">
    <property type="protein sequence ID" value="MDQ0470345.1"/>
    <property type="molecule type" value="Genomic_DNA"/>
</dbReference>
<organism evidence="7 8">
    <name type="scientific">Labrys wisconsinensis</name>
    <dbReference type="NCBI Taxonomy" id="425677"/>
    <lineage>
        <taxon>Bacteria</taxon>
        <taxon>Pseudomonadati</taxon>
        <taxon>Pseudomonadota</taxon>
        <taxon>Alphaproteobacteria</taxon>
        <taxon>Hyphomicrobiales</taxon>
        <taxon>Xanthobacteraceae</taxon>
        <taxon>Labrys</taxon>
    </lineage>
</organism>
<dbReference type="PANTHER" id="PTHR30055">
    <property type="entry name" value="HTH-TYPE TRANSCRIPTIONAL REGULATOR RUTR"/>
    <property type="match status" value="1"/>
</dbReference>
<accession>A0ABU0J7W0</accession>
<dbReference type="SUPFAM" id="SSF48498">
    <property type="entry name" value="Tetracyclin repressor-like, C-terminal domain"/>
    <property type="match status" value="1"/>
</dbReference>
<sequence>MSGAARKKPIEEVRRRELIEGAYRVFLEHGLGGLTTARICREAGMSPGLLIYYFKSKDEVLFWMVRHANRVIMDEVVRRMKAAANRWDRLMAIVSGNFPADLFDRNTANAWVSFYAAAAHDAQLARLQTLFHRRLASNLASCVDPLLDGAELARFTLGIGILIDGAWLRKGAAGVEMTSADAIGLIESHIRCSLGEVGVARLRQMPS</sequence>
<evidence type="ECO:0000259" key="6">
    <source>
        <dbReference type="PROSITE" id="PS50977"/>
    </source>
</evidence>
<feature type="DNA-binding region" description="H-T-H motif" evidence="5">
    <location>
        <begin position="35"/>
        <end position="54"/>
    </location>
</feature>
<dbReference type="Gene3D" id="1.10.357.10">
    <property type="entry name" value="Tetracycline Repressor, domain 2"/>
    <property type="match status" value="1"/>
</dbReference>
<keyword evidence="3 5" id="KW-0238">DNA-binding</keyword>
<dbReference type="SUPFAM" id="SSF46689">
    <property type="entry name" value="Homeodomain-like"/>
    <property type="match status" value="1"/>
</dbReference>
<keyword evidence="2" id="KW-0805">Transcription regulation</keyword>
<name>A0ABU0J7W0_9HYPH</name>
<evidence type="ECO:0000313" key="7">
    <source>
        <dbReference type="EMBL" id="MDQ0470345.1"/>
    </source>
</evidence>
<dbReference type="InterPro" id="IPR009057">
    <property type="entry name" value="Homeodomain-like_sf"/>
</dbReference>
<dbReference type="PANTHER" id="PTHR30055:SF234">
    <property type="entry name" value="HTH-TYPE TRANSCRIPTIONAL REGULATOR BETI"/>
    <property type="match status" value="1"/>
</dbReference>
<dbReference type="InterPro" id="IPR050109">
    <property type="entry name" value="HTH-type_TetR-like_transc_reg"/>
</dbReference>
<keyword evidence="4" id="KW-0804">Transcription</keyword>
<evidence type="ECO:0000256" key="3">
    <source>
        <dbReference type="ARBA" id="ARBA00023125"/>
    </source>
</evidence>
<evidence type="ECO:0000256" key="2">
    <source>
        <dbReference type="ARBA" id="ARBA00023015"/>
    </source>
</evidence>
<evidence type="ECO:0000256" key="4">
    <source>
        <dbReference type="ARBA" id="ARBA00023163"/>
    </source>
</evidence>
<dbReference type="Proteomes" id="UP001242480">
    <property type="component" value="Unassembled WGS sequence"/>
</dbReference>
<gene>
    <name evidence="7" type="ORF">QO011_003361</name>
</gene>
<dbReference type="NCBIfam" id="NF001978">
    <property type="entry name" value="PRK00767.1"/>
    <property type="match status" value="1"/>
</dbReference>
<dbReference type="PROSITE" id="PS50977">
    <property type="entry name" value="HTH_TETR_2"/>
    <property type="match status" value="1"/>
</dbReference>
<protein>
    <submittedName>
        <fullName evidence="7">Transcriptional repressor BetI</fullName>
    </submittedName>
</protein>
<evidence type="ECO:0000256" key="5">
    <source>
        <dbReference type="PROSITE-ProRule" id="PRU00335"/>
    </source>
</evidence>
<dbReference type="InterPro" id="IPR001647">
    <property type="entry name" value="HTH_TetR"/>
</dbReference>
<proteinExistence type="predicted"/>
<dbReference type="Pfam" id="PF13977">
    <property type="entry name" value="TetR_C_6"/>
    <property type="match status" value="1"/>
</dbReference>
<keyword evidence="1" id="KW-0678">Repressor</keyword>
<keyword evidence="8" id="KW-1185">Reference proteome</keyword>
<evidence type="ECO:0000313" key="8">
    <source>
        <dbReference type="Proteomes" id="UP001242480"/>
    </source>
</evidence>
<dbReference type="Pfam" id="PF00440">
    <property type="entry name" value="TetR_N"/>
    <property type="match status" value="1"/>
</dbReference>
<dbReference type="RefSeq" id="WP_307274193.1">
    <property type="nucleotide sequence ID" value="NZ_JAUSVX010000005.1"/>
</dbReference>
<dbReference type="PRINTS" id="PR00455">
    <property type="entry name" value="HTHTETR"/>
</dbReference>